<dbReference type="PANTHER" id="PTHR43135:SF3">
    <property type="entry name" value="ALPHA-D-RIBOSE 1-METHYLPHOSPHONATE 5-TRIPHOSPHATE DIPHOSPHATASE"/>
    <property type="match status" value="1"/>
</dbReference>
<dbReference type="SUPFAM" id="SSF51338">
    <property type="entry name" value="Composite domain of metallo-dependent hydrolases"/>
    <property type="match status" value="2"/>
</dbReference>
<dbReference type="InterPro" id="IPR006680">
    <property type="entry name" value="Amidohydro-rel"/>
</dbReference>
<dbReference type="InterPro" id="IPR032466">
    <property type="entry name" value="Metal_Hydrolase"/>
</dbReference>
<name>A0A2T1NPM4_9FLAO</name>
<dbReference type="AlphaFoldDB" id="A0A2T1NPM4"/>
<dbReference type="OrthoDB" id="9802793at2"/>
<keyword evidence="3" id="KW-0378">Hydrolase</keyword>
<keyword evidence="1" id="KW-0732">Signal</keyword>
<dbReference type="CDD" id="cd01309">
    <property type="entry name" value="Met_dep_hydrolase_C"/>
    <property type="match status" value="1"/>
</dbReference>
<dbReference type="InterPro" id="IPR051781">
    <property type="entry name" value="Metallo-dep_Hydrolase"/>
</dbReference>
<comment type="caution">
    <text evidence="3">The sequence shown here is derived from an EMBL/GenBank/DDBJ whole genome shotgun (WGS) entry which is preliminary data.</text>
</comment>
<dbReference type="SUPFAM" id="SSF51556">
    <property type="entry name" value="Metallo-dependent hydrolases"/>
    <property type="match status" value="1"/>
</dbReference>
<feature type="domain" description="Amidohydrolase-related" evidence="2">
    <location>
        <begin position="622"/>
        <end position="934"/>
    </location>
</feature>
<organism evidence="3 4">
    <name type="scientific">Mesoflavibacter zeaxanthinifaciens subsp. sabulilitoris</name>
    <dbReference type="NCBI Taxonomy" id="1520893"/>
    <lineage>
        <taxon>Bacteria</taxon>
        <taxon>Pseudomonadati</taxon>
        <taxon>Bacteroidota</taxon>
        <taxon>Flavobacteriia</taxon>
        <taxon>Flavobacteriales</taxon>
        <taxon>Flavobacteriaceae</taxon>
        <taxon>Mesoflavibacter</taxon>
    </lineage>
</organism>
<sequence>MRKILSFLGLLLCSYSFAQEYIPKNDGVKTNTSNYTAFTNAKIYITPTQIVDNGTLLIKDGKVVASGNNVSVPKNAVTVDLSGKTIYPSFIETYSDFGMKPVENASSNRRSPQYDASREGFYWNDHIRPDQNALDFFDFDSKKAEKLRKAGFGVVNSHIDDGIIQGTGVLVTLAPEGSDATRLLDEKLGLFYGTSKSKTSRQMYPTSLMGTMALLRQVNLDADWYAKGNINEKDRALEAFNVNRNEIQILNASSKENVLRFDKIGDQFNTQYIFVAGGDEYEWIKDIKATNAQFIVPVNFPVAYDMEDPLMASSVSLADLKAWNQAPSNPKVLADNNITFAFTTHDLKEEKDLLANLQKAIEYGLDKTKALEALTTIPAQIIGKSTQLGHLKTGAYANFLITSGDIFDKETTIYQNWVTGVKDEITPMDTKDLRGDYTFKLNNTDYELSISGDIEKLKSKVKTEDKELGSKINFSDEWLTLTFSTIDTTKQEFVRVVSKISDSENIKGKAIFPNGKEFAFNATKKALEKTEEKKSDKDEDKQSEMPKLFPVTYPNMAYGFTSLPQQETILFKNATVWTNEAEGILEQTDVLIKNGKISKIGKNLSAGSATIVDATGKHLTSGIIDEHSHIATSSVNEAGHNSTAEVSIEDVLDAEDINIYRNLSGGVTSIQVLHGSANPIGGRSAIIKLKWGETPENLIYTNTPKFIKFALGENVKQSNWGDYSKNRFPQTRMGVEQVFIDYFQRAKEYDALKKSGKPYRKDIELETIAEILNKERFISCHSYVQSEINMLMKVAEQFNFNINTFTHILEGYKVADKMVEHGVGGSTFSDWWAYKYEVNDAIPFNAPIMHNAGVTVAINSDDAEMSRRLNQEAAKSVKYGDISEEDAWKFVTLNPAKLLHIDDRVGSIKVGKDADVVLWSDHPLSIYAKAEKTIIDGTVYFDIERDAQLREAMEKEKNELTTMMLQAKHKGLKTKPIEKKEKELLHCDSVEHQF</sequence>
<dbReference type="Proteomes" id="UP000238430">
    <property type="component" value="Unassembled WGS sequence"/>
</dbReference>
<reference evidence="3 4" key="1">
    <citation type="submission" date="2018-03" db="EMBL/GenBank/DDBJ databases">
        <title>Mesoflavibacter sp. HG37 and Mesoflavibacter sp. HG96 sp.nov., two marine bacteria isolated from seawater of Western Pacific Ocean.</title>
        <authorList>
            <person name="Cheng H."/>
            <person name="Wu Y.-H."/>
            <person name="Guo L.-L."/>
            <person name="Xu X.-W."/>
        </authorList>
    </citation>
    <scope>NUCLEOTIDE SEQUENCE [LARGE SCALE GENOMIC DNA]</scope>
    <source>
        <strain evidence="3 4">KCTC 42117</strain>
    </source>
</reference>
<dbReference type="InterPro" id="IPR011059">
    <property type="entry name" value="Metal-dep_hydrolase_composite"/>
</dbReference>
<evidence type="ECO:0000259" key="2">
    <source>
        <dbReference type="Pfam" id="PF01979"/>
    </source>
</evidence>
<proteinExistence type="predicted"/>
<dbReference type="RefSeq" id="WP_106676031.1">
    <property type="nucleotide sequence ID" value="NZ_JACHWV010000009.1"/>
</dbReference>
<dbReference type="Gene3D" id="3.20.20.140">
    <property type="entry name" value="Metal-dependent hydrolases"/>
    <property type="match status" value="2"/>
</dbReference>
<dbReference type="GO" id="GO:0016810">
    <property type="term" value="F:hydrolase activity, acting on carbon-nitrogen (but not peptide) bonds"/>
    <property type="evidence" value="ECO:0007669"/>
    <property type="project" value="InterPro"/>
</dbReference>
<feature type="signal peptide" evidence="1">
    <location>
        <begin position="1"/>
        <end position="18"/>
    </location>
</feature>
<evidence type="ECO:0000313" key="3">
    <source>
        <dbReference type="EMBL" id="PSG94815.1"/>
    </source>
</evidence>
<dbReference type="Pfam" id="PF01979">
    <property type="entry name" value="Amidohydro_1"/>
    <property type="match status" value="1"/>
</dbReference>
<keyword evidence="4" id="KW-1185">Reference proteome</keyword>
<dbReference type="Gene3D" id="2.30.40.10">
    <property type="entry name" value="Urease, subunit C, domain 1"/>
    <property type="match status" value="1"/>
</dbReference>
<dbReference type="EMBL" id="PXOT01000009">
    <property type="protein sequence ID" value="PSG94815.1"/>
    <property type="molecule type" value="Genomic_DNA"/>
</dbReference>
<evidence type="ECO:0000313" key="4">
    <source>
        <dbReference type="Proteomes" id="UP000238430"/>
    </source>
</evidence>
<evidence type="ECO:0000256" key="1">
    <source>
        <dbReference type="SAM" id="SignalP"/>
    </source>
</evidence>
<protein>
    <submittedName>
        <fullName evidence="3">Amidohydrolase</fullName>
    </submittedName>
</protein>
<gene>
    <name evidence="3" type="ORF">C7H61_00150</name>
</gene>
<dbReference type="PANTHER" id="PTHR43135">
    <property type="entry name" value="ALPHA-D-RIBOSE 1-METHYLPHOSPHONATE 5-TRIPHOSPHATE DIPHOSPHATASE"/>
    <property type="match status" value="1"/>
</dbReference>
<feature type="chain" id="PRO_5015569162" evidence="1">
    <location>
        <begin position="19"/>
        <end position="994"/>
    </location>
</feature>
<accession>A0A2T1NPM4</accession>